<dbReference type="Pfam" id="PF04542">
    <property type="entry name" value="Sigma70_r2"/>
    <property type="match status" value="1"/>
</dbReference>
<accession>A0A395JGU9</accession>
<keyword evidence="3" id="KW-0804">Transcription</keyword>
<dbReference type="Proteomes" id="UP000253083">
    <property type="component" value="Unassembled WGS sequence"/>
</dbReference>
<organism evidence="5 6">
    <name type="scientific">Arenicella xantha</name>
    <dbReference type="NCBI Taxonomy" id="644221"/>
    <lineage>
        <taxon>Bacteria</taxon>
        <taxon>Pseudomonadati</taxon>
        <taxon>Pseudomonadota</taxon>
        <taxon>Gammaproteobacteria</taxon>
        <taxon>Arenicellales</taxon>
        <taxon>Arenicellaceae</taxon>
        <taxon>Arenicella</taxon>
    </lineage>
</organism>
<dbReference type="SUPFAM" id="SSF88946">
    <property type="entry name" value="Sigma2 domain of RNA polymerase sigma factors"/>
    <property type="match status" value="1"/>
</dbReference>
<proteinExistence type="predicted"/>
<sequence length="194" mass="22520">MVAIKAPSEASVSHQLVARILDGDLSAEREMVERYQRGLGVMLFNRARDRELANDIAQDTWVLVLQKIRDNQLRDQSKLAAFIIQIAKNQLIMRMRSRAKQQFVTEDEVGEMRDPGLSPDKMMVNEQLGECVTSLMGELKVDRDRQILQRFYLVGDDKDALCEEFGLSHAHFDRVLYRARERFKSLWHENVGKR</sequence>
<dbReference type="GO" id="GO:0016987">
    <property type="term" value="F:sigma factor activity"/>
    <property type="evidence" value="ECO:0007669"/>
    <property type="project" value="UniProtKB-KW"/>
</dbReference>
<evidence type="ECO:0000256" key="2">
    <source>
        <dbReference type="ARBA" id="ARBA00023082"/>
    </source>
</evidence>
<dbReference type="RefSeq" id="WP_113955003.1">
    <property type="nucleotide sequence ID" value="NZ_QNRT01000004.1"/>
</dbReference>
<dbReference type="EMBL" id="QNRT01000004">
    <property type="protein sequence ID" value="RBP49136.1"/>
    <property type="molecule type" value="Genomic_DNA"/>
</dbReference>
<name>A0A395JGU9_9GAMM</name>
<keyword evidence="2" id="KW-0731">Sigma factor</keyword>
<evidence type="ECO:0000313" key="6">
    <source>
        <dbReference type="Proteomes" id="UP000253083"/>
    </source>
</evidence>
<evidence type="ECO:0000313" key="5">
    <source>
        <dbReference type="EMBL" id="RBP49136.1"/>
    </source>
</evidence>
<dbReference type="GO" id="GO:0006352">
    <property type="term" value="P:DNA-templated transcription initiation"/>
    <property type="evidence" value="ECO:0007669"/>
    <property type="project" value="InterPro"/>
</dbReference>
<dbReference type="NCBIfam" id="TIGR02937">
    <property type="entry name" value="sigma70-ECF"/>
    <property type="match status" value="1"/>
</dbReference>
<dbReference type="InterPro" id="IPR014284">
    <property type="entry name" value="RNA_pol_sigma-70_dom"/>
</dbReference>
<dbReference type="InterPro" id="IPR007627">
    <property type="entry name" value="RNA_pol_sigma70_r2"/>
</dbReference>
<dbReference type="PANTHER" id="PTHR43133:SF51">
    <property type="entry name" value="RNA POLYMERASE SIGMA FACTOR"/>
    <property type="match status" value="1"/>
</dbReference>
<dbReference type="InterPro" id="IPR013325">
    <property type="entry name" value="RNA_pol_sigma_r2"/>
</dbReference>
<protein>
    <submittedName>
        <fullName evidence="5">RNA polymerase sigma-70 factor (ECF subfamily)</fullName>
    </submittedName>
</protein>
<evidence type="ECO:0000259" key="4">
    <source>
        <dbReference type="Pfam" id="PF04542"/>
    </source>
</evidence>
<keyword evidence="1" id="KW-0805">Transcription regulation</keyword>
<dbReference type="InterPro" id="IPR039425">
    <property type="entry name" value="RNA_pol_sigma-70-like"/>
</dbReference>
<reference evidence="5 6" key="1">
    <citation type="submission" date="2018-06" db="EMBL/GenBank/DDBJ databases">
        <title>Genomic Encyclopedia of Type Strains, Phase IV (KMG-IV): sequencing the most valuable type-strain genomes for metagenomic binning, comparative biology and taxonomic classification.</title>
        <authorList>
            <person name="Goeker M."/>
        </authorList>
    </citation>
    <scope>NUCLEOTIDE SEQUENCE [LARGE SCALE GENOMIC DNA]</scope>
    <source>
        <strain evidence="5 6">DSM 24032</strain>
    </source>
</reference>
<feature type="domain" description="RNA polymerase sigma-70 region 2" evidence="4">
    <location>
        <begin position="31"/>
        <end position="100"/>
    </location>
</feature>
<dbReference type="OrthoDB" id="129367at2"/>
<comment type="caution">
    <text evidence="5">The sequence shown here is derived from an EMBL/GenBank/DDBJ whole genome shotgun (WGS) entry which is preliminary data.</text>
</comment>
<gene>
    <name evidence="5" type="ORF">DFR28_10462</name>
</gene>
<dbReference type="Gene3D" id="1.10.1740.10">
    <property type="match status" value="1"/>
</dbReference>
<evidence type="ECO:0000256" key="1">
    <source>
        <dbReference type="ARBA" id="ARBA00023015"/>
    </source>
</evidence>
<keyword evidence="6" id="KW-1185">Reference proteome</keyword>
<dbReference type="InParanoid" id="A0A395JGU9"/>
<evidence type="ECO:0000256" key="3">
    <source>
        <dbReference type="ARBA" id="ARBA00023163"/>
    </source>
</evidence>
<dbReference type="AlphaFoldDB" id="A0A395JGU9"/>
<dbReference type="PANTHER" id="PTHR43133">
    <property type="entry name" value="RNA POLYMERASE ECF-TYPE SIGMA FACTO"/>
    <property type="match status" value="1"/>
</dbReference>